<dbReference type="Proteomes" id="UP001152523">
    <property type="component" value="Unassembled WGS sequence"/>
</dbReference>
<name>A0AAV0FJM5_9ASTE</name>
<evidence type="ECO:0000256" key="1">
    <source>
        <dbReference type="SAM" id="Phobius"/>
    </source>
</evidence>
<evidence type="ECO:0000313" key="3">
    <source>
        <dbReference type="Proteomes" id="UP001152523"/>
    </source>
</evidence>
<feature type="transmembrane region" description="Helical" evidence="1">
    <location>
        <begin position="86"/>
        <end position="104"/>
    </location>
</feature>
<reference evidence="2" key="1">
    <citation type="submission" date="2022-07" db="EMBL/GenBank/DDBJ databases">
        <authorList>
            <person name="Macas J."/>
            <person name="Novak P."/>
            <person name="Neumann P."/>
        </authorList>
    </citation>
    <scope>NUCLEOTIDE SEQUENCE</scope>
</reference>
<keyword evidence="1" id="KW-0812">Transmembrane</keyword>
<proteinExistence type="predicted"/>
<sequence length="184" mass="20949">MNATPFVFDPGGTPAVCRFMEGEKLNSNKVVEGLARVIWSPQVVEEEDDMRKLRPRPELPPWRSCASRVCKNVLLIITRYFQSNDFFPFFLCFVVSFILEVVIPCLGKGTGSSAKYYAVGCLGIFLVSYNWFKPDTRLAIRVAPSWVTVSMSIRKVDFRCGWRIVVVSGLYVFDLTILFLMILI</sequence>
<feature type="transmembrane region" description="Helical" evidence="1">
    <location>
        <begin position="160"/>
        <end position="183"/>
    </location>
</feature>
<accession>A0AAV0FJM5</accession>
<protein>
    <submittedName>
        <fullName evidence="2">Uncharacterized protein</fullName>
    </submittedName>
</protein>
<keyword evidence="1" id="KW-0472">Membrane</keyword>
<keyword evidence="1" id="KW-1133">Transmembrane helix</keyword>
<keyword evidence="3" id="KW-1185">Reference proteome</keyword>
<gene>
    <name evidence="2" type="ORF">CEPIT_LOCUS34803</name>
</gene>
<feature type="transmembrane region" description="Helical" evidence="1">
    <location>
        <begin position="116"/>
        <end position="132"/>
    </location>
</feature>
<evidence type="ECO:0000313" key="2">
    <source>
        <dbReference type="EMBL" id="CAH9135810.1"/>
    </source>
</evidence>
<organism evidence="2 3">
    <name type="scientific">Cuscuta epithymum</name>
    <dbReference type="NCBI Taxonomy" id="186058"/>
    <lineage>
        <taxon>Eukaryota</taxon>
        <taxon>Viridiplantae</taxon>
        <taxon>Streptophyta</taxon>
        <taxon>Embryophyta</taxon>
        <taxon>Tracheophyta</taxon>
        <taxon>Spermatophyta</taxon>
        <taxon>Magnoliopsida</taxon>
        <taxon>eudicotyledons</taxon>
        <taxon>Gunneridae</taxon>
        <taxon>Pentapetalae</taxon>
        <taxon>asterids</taxon>
        <taxon>lamiids</taxon>
        <taxon>Solanales</taxon>
        <taxon>Convolvulaceae</taxon>
        <taxon>Cuscuteae</taxon>
        <taxon>Cuscuta</taxon>
        <taxon>Cuscuta subgen. Cuscuta</taxon>
    </lineage>
</organism>
<dbReference type="EMBL" id="CAMAPF010000991">
    <property type="protein sequence ID" value="CAH9135810.1"/>
    <property type="molecule type" value="Genomic_DNA"/>
</dbReference>
<dbReference type="AlphaFoldDB" id="A0AAV0FJM5"/>
<comment type="caution">
    <text evidence="2">The sequence shown here is derived from an EMBL/GenBank/DDBJ whole genome shotgun (WGS) entry which is preliminary data.</text>
</comment>